<dbReference type="GO" id="GO:0004674">
    <property type="term" value="F:protein serine/threonine kinase activity"/>
    <property type="evidence" value="ECO:0007669"/>
    <property type="project" value="UniProtKB-KW"/>
</dbReference>
<dbReference type="InterPro" id="IPR000719">
    <property type="entry name" value="Prot_kinase_dom"/>
</dbReference>
<feature type="transmembrane region" description="Helical" evidence="8">
    <location>
        <begin position="98"/>
        <end position="120"/>
    </location>
</feature>
<feature type="binding site" evidence="7">
    <location>
        <position position="1311"/>
    </location>
    <ligand>
        <name>ATP</name>
        <dbReference type="ChEBI" id="CHEBI:30616"/>
    </ligand>
</feature>
<name>A0A6G0WPY9_9STRA</name>
<keyword evidence="3" id="KW-0808">Transferase</keyword>
<dbReference type="GO" id="GO:0005524">
    <property type="term" value="F:ATP binding"/>
    <property type="evidence" value="ECO:0007669"/>
    <property type="project" value="UniProtKB-UniRule"/>
</dbReference>
<keyword evidence="5" id="KW-0418">Kinase</keyword>
<sequence>MTAVLVLSTSSVDFKQLKGAAFMSSNDRPFVEIALLAGESTWVVYVLNDLLLPVTTHLSSLYAPLSSLLAFILTSAIASYKPFQMTASITRSCSFKTLLSGVVCTSVAVQLGCVVASYAITVAVNKSLTRPRVAAEMTQHVAIPAASDAFFATVKNSSHFAIYSIRSSLAKSDGEPTSPFFKFVKDVLTKTQDILDQQDLLPAIHLTLEAATGILQLVDDFQTNKADIECTTQLVAQITESITDCLSTRVWNENDVSFLALTLRELKSYLDGLHEESSTWMAKGIDPIVNASRIADDLKKWDDRMEKAALALNLKHQGRQDSLLNETNVAVMTSINILKEFEENLTRFDENMGNNVSKIDAFLEYFIQFQRTSELYHYEVTIHNRTANEEVFRSLEDIQRKLDQEANNQSPNQTFDLVKRLQRWMISTKNVHYDTEDLISMNQMANVYRGTYFGKPVAIKCFLGILNTDSFDLEKYVSREIRCWERASKLPYVSRLHGVCTKVSKILIVSEWCPHTVLTYLELHPSQLLTVIYELICGLSIIHECGMHHGDLKTSNVLVTMENHVAISDFGLTKSVLTSLSRANRINHSLDQRINWSSPEMVFQARRAGLPSDMWSFAMIVYQIISKQTPYQDSSSAEIMQAIKTDHDRPMRPVDLNPQLYPLWKQLKRCWLKDPQDRLTAREFKNFMEATYSVHCKDSAPGGLMIQVHSAKGLAKTSLFVELTFRGQTYMTPMTLRENKVPHWDTCFKIEANSDVDVNEKIRIRVISSGENQVLAFTTVTFEQLFEARRQNQDVSNLYYKVGFPLHPKGRAVVEAFIADENAYRRSRVIMKNICAIEVNEDFTLKSTVCILGPHASGKCTLINSLFGRYMCKTELWGGCTKTVQWIGDTLDLALQVTRVMTTYQVSSEHYGIAAWLLFARCWLFASIYNLSDMEKSVLKQDSEDIMQSFSITNVSNFYIDARAILEARRPGGKPINKELCRSWIDMLHAIREANGNPIHPSELEDIEITIHTDSDNSVLSDISTLGIYKSALPAGFYSIRSAIKIIQQSLEGIEVASSKLVTTSTSLLKLCLDIPIHREKVLTTGLLVECILVHAIHLGHLDDDSNLLSALEKIVSFWQSALTTVQTLKLHLEDTQTFEIERIGVGTDQLHQDLENVVKDLPINQNLRVTGDYEDIKCDLENLMENMQYLDKYLEAFKKNPKDRQQSDNFVELAIQIQRGFEHYKRNVALGNFSPNHNFEIEITLRQLKIQSTVSQLELPESFCWCNFESWILSSRDVIFDAYNESRLLGRGGFGTVYKGTYQGQSVAVKQINEIIMADSADFEAVVAKEIKHWNTISKHPYILTLYGVCTKAMKPIVVSELCQTNIRRYVRDWPEMLIPMIYQFALGLTTLHDANIIHRDIKGDNILVTFRGTVAIADFGLSRQALSLENTATGAREIGTLNWMSPEQYFSSRKVTVKSDVWSFGMTLWEILRNDIPFRGCTEEEFKNEIFPSETDRPEVPEEVDPSRLHLWELIKLCWQVDPGTRPSSSEIVEYLNTHYNTELEGL</sequence>
<keyword evidence="8" id="KW-1133">Transmembrane helix</keyword>
<evidence type="ECO:0000256" key="7">
    <source>
        <dbReference type="PROSITE-ProRule" id="PRU10141"/>
    </source>
</evidence>
<keyword evidence="4 7" id="KW-0547">Nucleotide-binding</keyword>
<gene>
    <name evidence="10" type="ORF">Ae201684_012975</name>
</gene>
<keyword evidence="2" id="KW-0723">Serine/threonine-protein kinase</keyword>
<evidence type="ECO:0000256" key="8">
    <source>
        <dbReference type="SAM" id="Phobius"/>
    </source>
</evidence>
<dbReference type="InterPro" id="IPR027417">
    <property type="entry name" value="P-loop_NTPase"/>
</dbReference>
<evidence type="ECO:0000313" key="10">
    <source>
        <dbReference type="EMBL" id="KAF0729479.1"/>
    </source>
</evidence>
<evidence type="ECO:0000259" key="9">
    <source>
        <dbReference type="PROSITE" id="PS50011"/>
    </source>
</evidence>
<dbReference type="InterPro" id="IPR011009">
    <property type="entry name" value="Kinase-like_dom_sf"/>
</dbReference>
<evidence type="ECO:0000256" key="4">
    <source>
        <dbReference type="ARBA" id="ARBA00022741"/>
    </source>
</evidence>
<dbReference type="Gene3D" id="1.10.510.10">
    <property type="entry name" value="Transferase(Phosphotransferase) domain 1"/>
    <property type="match status" value="2"/>
</dbReference>
<evidence type="ECO:0000256" key="6">
    <source>
        <dbReference type="ARBA" id="ARBA00022840"/>
    </source>
</evidence>
<dbReference type="PROSITE" id="PS00108">
    <property type="entry name" value="PROTEIN_KINASE_ST"/>
    <property type="match status" value="2"/>
</dbReference>
<feature type="transmembrane region" description="Helical" evidence="8">
    <location>
        <begin position="61"/>
        <end position="78"/>
    </location>
</feature>
<keyword evidence="8" id="KW-0472">Membrane</keyword>
<dbReference type="EMBL" id="VJMJ01000164">
    <property type="protein sequence ID" value="KAF0729479.1"/>
    <property type="molecule type" value="Genomic_DNA"/>
</dbReference>
<dbReference type="Gene3D" id="2.60.40.150">
    <property type="entry name" value="C2 domain"/>
    <property type="match status" value="1"/>
</dbReference>
<dbReference type="PROSITE" id="PS50011">
    <property type="entry name" value="PROTEIN_KINASE_DOM"/>
    <property type="match status" value="2"/>
</dbReference>
<organism evidence="10 11">
    <name type="scientific">Aphanomyces euteiches</name>
    <dbReference type="NCBI Taxonomy" id="100861"/>
    <lineage>
        <taxon>Eukaryota</taxon>
        <taxon>Sar</taxon>
        <taxon>Stramenopiles</taxon>
        <taxon>Oomycota</taxon>
        <taxon>Saprolegniomycetes</taxon>
        <taxon>Saprolegniales</taxon>
        <taxon>Verrucalvaceae</taxon>
        <taxon>Aphanomyces</taxon>
    </lineage>
</organism>
<dbReference type="VEuPathDB" id="FungiDB:AeMF1_010009"/>
<reference evidence="10 11" key="1">
    <citation type="submission" date="2019-07" db="EMBL/GenBank/DDBJ databases">
        <title>Genomics analysis of Aphanomyces spp. identifies a new class of oomycete effector associated with host adaptation.</title>
        <authorList>
            <person name="Gaulin E."/>
        </authorList>
    </citation>
    <scope>NUCLEOTIDE SEQUENCE [LARGE SCALE GENOMIC DNA]</scope>
    <source>
        <strain evidence="10 11">ATCC 201684</strain>
    </source>
</reference>
<dbReference type="SUPFAM" id="SSF49562">
    <property type="entry name" value="C2 domain (Calcium/lipid-binding domain, CaLB)"/>
    <property type="match status" value="1"/>
</dbReference>
<keyword evidence="11" id="KW-1185">Reference proteome</keyword>
<dbReference type="VEuPathDB" id="FungiDB:AeMF1_010008"/>
<dbReference type="Pfam" id="PF07714">
    <property type="entry name" value="PK_Tyr_Ser-Thr"/>
    <property type="match status" value="2"/>
</dbReference>
<proteinExistence type="inferred from homology"/>
<dbReference type="PANTHER" id="PTHR44329:SF288">
    <property type="entry name" value="MITOGEN-ACTIVATED PROTEIN KINASE KINASE KINASE 20"/>
    <property type="match status" value="1"/>
</dbReference>
<evidence type="ECO:0000313" key="11">
    <source>
        <dbReference type="Proteomes" id="UP000481153"/>
    </source>
</evidence>
<dbReference type="SMART" id="SM00220">
    <property type="entry name" value="S_TKc"/>
    <property type="match status" value="2"/>
</dbReference>
<accession>A0A6G0WPY9</accession>
<comment type="caution">
    <text evidence="10">The sequence shown here is derived from an EMBL/GenBank/DDBJ whole genome shotgun (WGS) entry which is preliminary data.</text>
</comment>
<dbReference type="PROSITE" id="PS00107">
    <property type="entry name" value="PROTEIN_KINASE_ATP"/>
    <property type="match status" value="1"/>
</dbReference>
<dbReference type="InterPro" id="IPR035892">
    <property type="entry name" value="C2_domain_sf"/>
</dbReference>
<dbReference type="InterPro" id="IPR001245">
    <property type="entry name" value="Ser-Thr/Tyr_kinase_cat_dom"/>
</dbReference>
<comment type="similarity">
    <text evidence="1">Belongs to the protein kinase superfamily. TKL Ser/Thr protein kinase family. ROCO subfamily.</text>
</comment>
<dbReference type="InterPro" id="IPR051681">
    <property type="entry name" value="Ser/Thr_Kinases-Pseudokinases"/>
</dbReference>
<evidence type="ECO:0000256" key="3">
    <source>
        <dbReference type="ARBA" id="ARBA00022679"/>
    </source>
</evidence>
<protein>
    <recommendedName>
        <fullName evidence="9">Protein kinase domain-containing protein</fullName>
    </recommendedName>
</protein>
<dbReference type="Gene3D" id="3.30.200.20">
    <property type="entry name" value="Phosphorylase Kinase, domain 1"/>
    <property type="match status" value="2"/>
</dbReference>
<dbReference type="PANTHER" id="PTHR44329">
    <property type="entry name" value="SERINE/THREONINE-PROTEIN KINASE TNNI3K-RELATED"/>
    <property type="match status" value="1"/>
</dbReference>
<dbReference type="InterPro" id="IPR017441">
    <property type="entry name" value="Protein_kinase_ATP_BS"/>
</dbReference>
<evidence type="ECO:0000256" key="1">
    <source>
        <dbReference type="ARBA" id="ARBA00008171"/>
    </source>
</evidence>
<feature type="domain" description="Protein kinase" evidence="9">
    <location>
        <begin position="433"/>
        <end position="688"/>
    </location>
</feature>
<evidence type="ECO:0000256" key="2">
    <source>
        <dbReference type="ARBA" id="ARBA00022527"/>
    </source>
</evidence>
<keyword evidence="6 7" id="KW-0067">ATP-binding</keyword>
<dbReference type="Proteomes" id="UP000481153">
    <property type="component" value="Unassembled WGS sequence"/>
</dbReference>
<keyword evidence="8" id="KW-0812">Transmembrane</keyword>
<dbReference type="SUPFAM" id="SSF56112">
    <property type="entry name" value="Protein kinase-like (PK-like)"/>
    <property type="match status" value="2"/>
</dbReference>
<feature type="domain" description="Protein kinase" evidence="9">
    <location>
        <begin position="1284"/>
        <end position="1544"/>
    </location>
</feature>
<dbReference type="InterPro" id="IPR008271">
    <property type="entry name" value="Ser/Thr_kinase_AS"/>
</dbReference>
<evidence type="ECO:0000256" key="5">
    <source>
        <dbReference type="ARBA" id="ARBA00022777"/>
    </source>
</evidence>
<dbReference type="SUPFAM" id="SSF52540">
    <property type="entry name" value="P-loop containing nucleoside triphosphate hydrolases"/>
    <property type="match status" value="1"/>
</dbReference>